<dbReference type="Pfam" id="PF01425">
    <property type="entry name" value="Amidase"/>
    <property type="match status" value="1"/>
</dbReference>
<sequence length="1040" mass="114762">MSSIPPEPKPYSVQLAERIHNTTGKEHLMRICLGGLFLESFWHGVIERRILKTPAPAIVVVAAYNGDRVHLSADALRVLSLELLQNVLMVGNPENMPDWSTSDKLPLDHIVPHALGTMSDLSTFSPFPRLPIEIRRLIWAEALPRGRIQLFAKGVPWEDWRLGPPLIAHVCRESRELAQDLAVVRGFPTARDKHNETWFIGRRDVLELASGYPYPLSNPEPFFAASEALAINAGDFEGDIRSVVRDLIGGTRFHSVKVVYLIAEQISTAYWPRFRPDLTEQDKGKGTILDLCDSGDLKSIEAYKAWARTQEMSPVFPRREEVEMHLRAALDEIIVGELNAYRHSTPSEHGDTSMMNPQVQDTSLSRHILDRDDPWVQQQWKRLPDFRPALLVQLMKLDYTQLIRGFHFTYYTSACKTDDSKNYLTPSWSSITAWIYSPNCCAMASPKQRFSGYPRAREGPRTTSSHSEESNPVLRGWPLVLAANAATRLPFVAKAAWTNAKFGGIKFIPGLEQYDYCLHPVVVPLAADSSQVSKLEVTPELFPRQSENLAGRFYSATDYHELYKSKKLTPLQVAKALIPLISREQDGKYASAWSETRVESVLAAAKASTDRYHQGKPLGLLDGVPIGVKEDTDVEGYTCFYGQRPEPSDPAFVPATKSLWPVAQMEAAGGIVVGTLAMHELGSDVTGCNPRRGSPKNWNNTSYYTGGSSSGAGSALSAGLIPIAIGTDAGGSIRIPSSFCGVYGLKPTLHRVHAMRSSICVIGPLAATAADLTIAYRSMTAPNPDDAIQSSFAPSIPPSPTAKKTLGICQEWIDQASPVVRESTKQAIAYFAEKLNYDVVDIHIPYLREGQLAHSAWALSEALDHIRSRLKERAFSTINHCNRLLLSVGDCTTAADMIKYSQMRALLMEHIAFLFKEYPGLLIVTPTAPEAGWKVRPGDEAYGFNDGNLTIRMMTYIWLANCTGCPAVSAPVGYAEPEQGEGKLPIGLMAMGEWGAEEQLLAWAAEAEGYLNGSLEGGRVRPKEWADVVRLAGDVDDEST</sequence>
<comment type="caution">
    <text evidence="5">The sequence shown here is derived from an EMBL/GenBank/DDBJ whole genome shotgun (WGS) entry which is preliminary data.</text>
</comment>
<dbReference type="PANTHER" id="PTHR11895:SF67">
    <property type="entry name" value="AMIDASE DOMAIN-CONTAINING PROTEIN"/>
    <property type="match status" value="1"/>
</dbReference>
<gene>
    <name evidence="5" type="ORF">FHL15_010752</name>
</gene>
<dbReference type="InterPro" id="IPR036928">
    <property type="entry name" value="AS_sf"/>
</dbReference>
<feature type="region of interest" description="Disordered" evidence="2">
    <location>
        <begin position="452"/>
        <end position="471"/>
    </location>
</feature>
<dbReference type="InterPro" id="IPR020556">
    <property type="entry name" value="Amidase_CS"/>
</dbReference>
<dbReference type="EMBL" id="VFLP01000090">
    <property type="protein sequence ID" value="TRX88376.1"/>
    <property type="molecule type" value="Genomic_DNA"/>
</dbReference>
<feature type="domain" description="Amidase" evidence="3">
    <location>
        <begin position="591"/>
        <end position="1001"/>
    </location>
</feature>
<dbReference type="STRING" id="2512241.A0A553HK99"/>
<reference evidence="6" key="1">
    <citation type="submission" date="2019-06" db="EMBL/GenBank/DDBJ databases">
        <title>Draft genome sequence of the griseofulvin-producing fungus Xylaria cubensis strain G536.</title>
        <authorList>
            <person name="Mead M.E."/>
            <person name="Raja H.A."/>
            <person name="Steenwyk J.L."/>
            <person name="Knowles S.L."/>
            <person name="Oberlies N.H."/>
            <person name="Rokas A."/>
        </authorList>
    </citation>
    <scope>NUCLEOTIDE SEQUENCE [LARGE SCALE GENOMIC DNA]</scope>
    <source>
        <strain evidence="6">G536</strain>
    </source>
</reference>
<dbReference type="InterPro" id="IPR000120">
    <property type="entry name" value="Amidase"/>
</dbReference>
<evidence type="ECO:0000313" key="6">
    <source>
        <dbReference type="Proteomes" id="UP000319160"/>
    </source>
</evidence>
<dbReference type="Pfam" id="PF20150">
    <property type="entry name" value="2EXR"/>
    <property type="match status" value="1"/>
</dbReference>
<dbReference type="InterPro" id="IPR045518">
    <property type="entry name" value="2EXR"/>
</dbReference>
<dbReference type="SUPFAM" id="SSF75304">
    <property type="entry name" value="Amidase signature (AS) enzymes"/>
    <property type="match status" value="1"/>
</dbReference>
<dbReference type="AlphaFoldDB" id="A0A553HK99"/>
<evidence type="ECO:0000256" key="2">
    <source>
        <dbReference type="SAM" id="MobiDB-lite"/>
    </source>
</evidence>
<dbReference type="OrthoDB" id="421993at2759"/>
<evidence type="ECO:0000313" key="5">
    <source>
        <dbReference type="EMBL" id="TRX88376.1"/>
    </source>
</evidence>
<keyword evidence="6" id="KW-1185">Reference proteome</keyword>
<name>A0A553HK99_9PEZI</name>
<evidence type="ECO:0000259" key="4">
    <source>
        <dbReference type="Pfam" id="PF20150"/>
    </source>
</evidence>
<feature type="domain" description="2EXR" evidence="4">
    <location>
        <begin position="124"/>
        <end position="206"/>
    </location>
</feature>
<dbReference type="GO" id="GO:0003824">
    <property type="term" value="F:catalytic activity"/>
    <property type="evidence" value="ECO:0007669"/>
    <property type="project" value="InterPro"/>
</dbReference>
<dbReference type="InterPro" id="IPR023631">
    <property type="entry name" value="Amidase_dom"/>
</dbReference>
<comment type="similarity">
    <text evidence="1">Belongs to the amidase family.</text>
</comment>
<protein>
    <submittedName>
        <fullName evidence="5">Uncharacterized protein</fullName>
    </submittedName>
</protein>
<dbReference type="PANTHER" id="PTHR11895">
    <property type="entry name" value="TRANSAMIDASE"/>
    <property type="match status" value="1"/>
</dbReference>
<organism evidence="5 6">
    <name type="scientific">Xylaria flabelliformis</name>
    <dbReference type="NCBI Taxonomy" id="2512241"/>
    <lineage>
        <taxon>Eukaryota</taxon>
        <taxon>Fungi</taxon>
        <taxon>Dikarya</taxon>
        <taxon>Ascomycota</taxon>
        <taxon>Pezizomycotina</taxon>
        <taxon>Sordariomycetes</taxon>
        <taxon>Xylariomycetidae</taxon>
        <taxon>Xylariales</taxon>
        <taxon>Xylariaceae</taxon>
        <taxon>Xylaria</taxon>
    </lineage>
</organism>
<dbReference type="Proteomes" id="UP000319160">
    <property type="component" value="Unassembled WGS sequence"/>
</dbReference>
<accession>A0A553HK99</accession>
<dbReference type="PROSITE" id="PS00571">
    <property type="entry name" value="AMIDASES"/>
    <property type="match status" value="1"/>
</dbReference>
<evidence type="ECO:0000259" key="3">
    <source>
        <dbReference type="Pfam" id="PF01425"/>
    </source>
</evidence>
<proteinExistence type="inferred from homology"/>
<evidence type="ECO:0000256" key="1">
    <source>
        <dbReference type="ARBA" id="ARBA00009199"/>
    </source>
</evidence>
<dbReference type="Gene3D" id="3.90.1300.10">
    <property type="entry name" value="Amidase signature (AS) domain"/>
    <property type="match status" value="1"/>
</dbReference>